<dbReference type="PROSITE" id="PS51328">
    <property type="entry name" value="L_LECTIN_LIKE"/>
    <property type="match status" value="1"/>
</dbReference>
<proteinExistence type="predicted"/>
<name>A0A9P6XKS8_RHIOR</name>
<evidence type="ECO:0000256" key="1">
    <source>
        <dbReference type="ARBA" id="ARBA00004479"/>
    </source>
</evidence>
<dbReference type="EMBL" id="JAANQT010000006">
    <property type="protein sequence ID" value="KAG1316133.1"/>
    <property type="molecule type" value="Genomic_DNA"/>
</dbReference>
<dbReference type="Pfam" id="PF03388">
    <property type="entry name" value="Lectin_leg-like"/>
    <property type="match status" value="1"/>
</dbReference>
<protein>
    <recommendedName>
        <fullName evidence="7">L-type lectin-like domain-containing protein</fullName>
    </recommendedName>
</protein>
<dbReference type="Gene3D" id="2.60.120.200">
    <property type="match status" value="1"/>
</dbReference>
<dbReference type="InterPro" id="IPR005052">
    <property type="entry name" value="Lectin_leg"/>
</dbReference>
<keyword evidence="3" id="KW-0732">Signal</keyword>
<sequence>MRTHSISMPYIDEELQNRWFDFAGDTIINTNQHIRLTSMRQSQSGYLWSRMPLVSDNFEVEFEFKVEGSSGHLYGDGFAMWLTKQRMLPGPVFGSVDRFDGLGIFFDTYDNERSHRHTFPYVSAMLNNGMQSYDNDKDGSDTELAGCEADFRMRGIPTRAKLVYHKANYIQLDLQWKHEDEWELCFKKHDITLPEHIYLGFSAHTGEVTDNHDIISVVTKSIPPAVKEAAPRPERAKKSGSSGGGVLSVLFKMVLAGALVGLLFVGYRYYDQKNRMKRF</sequence>
<dbReference type="GO" id="GO:0030134">
    <property type="term" value="C:COPII-coated ER to Golgi transport vesicle"/>
    <property type="evidence" value="ECO:0007669"/>
    <property type="project" value="TreeGrafter"/>
</dbReference>
<evidence type="ECO:0000256" key="6">
    <source>
        <dbReference type="SAM" id="Phobius"/>
    </source>
</evidence>
<evidence type="ECO:0000313" key="9">
    <source>
        <dbReference type="Proteomes" id="UP000716291"/>
    </source>
</evidence>
<keyword evidence="5 6" id="KW-0472">Membrane</keyword>
<comment type="caution">
    <text evidence="8">The sequence shown here is derived from an EMBL/GenBank/DDBJ whole genome shotgun (WGS) entry which is preliminary data.</text>
</comment>
<feature type="domain" description="L-type lectin-like" evidence="7">
    <location>
        <begin position="1"/>
        <end position="222"/>
    </location>
</feature>
<dbReference type="PANTHER" id="PTHR12223">
    <property type="entry name" value="VESICULAR MANNOSE-BINDING LECTIN"/>
    <property type="match status" value="1"/>
</dbReference>
<keyword evidence="4 6" id="KW-1133">Transmembrane helix</keyword>
<evidence type="ECO:0000256" key="2">
    <source>
        <dbReference type="ARBA" id="ARBA00022692"/>
    </source>
</evidence>
<dbReference type="GO" id="GO:0006888">
    <property type="term" value="P:endoplasmic reticulum to Golgi vesicle-mediated transport"/>
    <property type="evidence" value="ECO:0007669"/>
    <property type="project" value="TreeGrafter"/>
</dbReference>
<comment type="subcellular location">
    <subcellularLocation>
        <location evidence="1">Membrane</location>
        <topology evidence="1">Single-pass type I membrane protein</topology>
    </subcellularLocation>
</comment>
<gene>
    <name evidence="8" type="ORF">G6F64_000101</name>
</gene>
<evidence type="ECO:0000256" key="5">
    <source>
        <dbReference type="ARBA" id="ARBA00023136"/>
    </source>
</evidence>
<evidence type="ECO:0000256" key="3">
    <source>
        <dbReference type="ARBA" id="ARBA00022729"/>
    </source>
</evidence>
<dbReference type="GO" id="GO:0005789">
    <property type="term" value="C:endoplasmic reticulum membrane"/>
    <property type="evidence" value="ECO:0007669"/>
    <property type="project" value="TreeGrafter"/>
</dbReference>
<dbReference type="GO" id="GO:0005537">
    <property type="term" value="F:D-mannose binding"/>
    <property type="evidence" value="ECO:0007669"/>
    <property type="project" value="TreeGrafter"/>
</dbReference>
<evidence type="ECO:0000259" key="7">
    <source>
        <dbReference type="PROSITE" id="PS51328"/>
    </source>
</evidence>
<keyword evidence="2 6" id="KW-0812">Transmembrane</keyword>
<reference evidence="8" key="1">
    <citation type="journal article" date="2020" name="Microb. Genom.">
        <title>Genetic diversity of clinical and environmental Mucorales isolates obtained from an investigation of mucormycosis cases among solid organ transplant recipients.</title>
        <authorList>
            <person name="Nguyen M.H."/>
            <person name="Kaul D."/>
            <person name="Muto C."/>
            <person name="Cheng S.J."/>
            <person name="Richter R.A."/>
            <person name="Bruno V.M."/>
            <person name="Liu G."/>
            <person name="Beyhan S."/>
            <person name="Sundermann A.J."/>
            <person name="Mounaud S."/>
            <person name="Pasculle A.W."/>
            <person name="Nierman W.C."/>
            <person name="Driscoll E."/>
            <person name="Cumbie R."/>
            <person name="Clancy C.J."/>
            <person name="Dupont C.L."/>
        </authorList>
    </citation>
    <scope>NUCLEOTIDE SEQUENCE</scope>
    <source>
        <strain evidence="8">GL11</strain>
    </source>
</reference>
<dbReference type="InterPro" id="IPR013320">
    <property type="entry name" value="ConA-like_dom_sf"/>
</dbReference>
<feature type="transmembrane region" description="Helical" evidence="6">
    <location>
        <begin position="249"/>
        <end position="270"/>
    </location>
</feature>
<organism evidence="8 9">
    <name type="scientific">Rhizopus oryzae</name>
    <name type="common">Mucormycosis agent</name>
    <name type="synonym">Rhizopus arrhizus var. delemar</name>
    <dbReference type="NCBI Taxonomy" id="64495"/>
    <lineage>
        <taxon>Eukaryota</taxon>
        <taxon>Fungi</taxon>
        <taxon>Fungi incertae sedis</taxon>
        <taxon>Mucoromycota</taxon>
        <taxon>Mucoromycotina</taxon>
        <taxon>Mucoromycetes</taxon>
        <taxon>Mucorales</taxon>
        <taxon>Mucorineae</taxon>
        <taxon>Rhizopodaceae</taxon>
        <taxon>Rhizopus</taxon>
    </lineage>
</organism>
<dbReference type="PANTHER" id="PTHR12223:SF45">
    <property type="entry name" value="RE50040P"/>
    <property type="match status" value="1"/>
</dbReference>
<dbReference type="AlphaFoldDB" id="A0A9P6XKS8"/>
<dbReference type="SUPFAM" id="SSF49899">
    <property type="entry name" value="Concanavalin A-like lectins/glucanases"/>
    <property type="match status" value="1"/>
</dbReference>
<evidence type="ECO:0000256" key="4">
    <source>
        <dbReference type="ARBA" id="ARBA00022989"/>
    </source>
</evidence>
<keyword evidence="9" id="KW-1185">Reference proteome</keyword>
<evidence type="ECO:0000313" key="8">
    <source>
        <dbReference type="EMBL" id="KAG1316133.1"/>
    </source>
</evidence>
<dbReference type="CDD" id="cd07308">
    <property type="entry name" value="lectin_leg-like"/>
    <property type="match status" value="1"/>
</dbReference>
<dbReference type="OrthoDB" id="270293at2759"/>
<dbReference type="GO" id="GO:0005793">
    <property type="term" value="C:endoplasmic reticulum-Golgi intermediate compartment"/>
    <property type="evidence" value="ECO:0007669"/>
    <property type="project" value="TreeGrafter"/>
</dbReference>
<dbReference type="Proteomes" id="UP000716291">
    <property type="component" value="Unassembled WGS sequence"/>
</dbReference>
<dbReference type="InterPro" id="IPR051136">
    <property type="entry name" value="Intracellular_Lectin-GPT"/>
</dbReference>
<dbReference type="GO" id="GO:0000139">
    <property type="term" value="C:Golgi membrane"/>
    <property type="evidence" value="ECO:0007669"/>
    <property type="project" value="TreeGrafter"/>
</dbReference>
<accession>A0A9P6XKS8</accession>